<evidence type="ECO:0000313" key="1">
    <source>
        <dbReference type="EMBL" id="GGT51658.1"/>
    </source>
</evidence>
<dbReference type="Proteomes" id="UP000619486">
    <property type="component" value="Unassembled WGS sequence"/>
</dbReference>
<keyword evidence="2" id="KW-1185">Reference proteome</keyword>
<organism evidence="1 2">
    <name type="scientific">Streptomyces purpureus</name>
    <dbReference type="NCBI Taxonomy" id="1951"/>
    <lineage>
        <taxon>Bacteria</taxon>
        <taxon>Bacillati</taxon>
        <taxon>Actinomycetota</taxon>
        <taxon>Actinomycetes</taxon>
        <taxon>Kitasatosporales</taxon>
        <taxon>Streptomycetaceae</taxon>
        <taxon>Streptomyces</taxon>
    </lineage>
</organism>
<reference evidence="1" key="2">
    <citation type="submission" date="2020-09" db="EMBL/GenBank/DDBJ databases">
        <authorList>
            <person name="Sun Q."/>
            <person name="Ohkuma M."/>
        </authorList>
    </citation>
    <scope>NUCLEOTIDE SEQUENCE</scope>
    <source>
        <strain evidence="1">JCM 3172</strain>
    </source>
</reference>
<proteinExistence type="predicted"/>
<reference evidence="1" key="1">
    <citation type="journal article" date="2014" name="Int. J. Syst. Evol. Microbiol.">
        <title>Complete genome sequence of Corynebacterium casei LMG S-19264T (=DSM 44701T), isolated from a smear-ripened cheese.</title>
        <authorList>
            <consortium name="US DOE Joint Genome Institute (JGI-PGF)"/>
            <person name="Walter F."/>
            <person name="Albersmeier A."/>
            <person name="Kalinowski J."/>
            <person name="Ruckert C."/>
        </authorList>
    </citation>
    <scope>NUCLEOTIDE SEQUENCE</scope>
    <source>
        <strain evidence="1">JCM 3172</strain>
    </source>
</reference>
<dbReference type="AlphaFoldDB" id="A0A918HD15"/>
<comment type="caution">
    <text evidence="1">The sequence shown here is derived from an EMBL/GenBank/DDBJ whole genome shotgun (WGS) entry which is preliminary data.</text>
</comment>
<name>A0A918HD15_9ACTN</name>
<accession>A0A918HD15</accession>
<evidence type="ECO:0000313" key="2">
    <source>
        <dbReference type="Proteomes" id="UP000619486"/>
    </source>
</evidence>
<gene>
    <name evidence="1" type="ORF">GCM10014713_52040</name>
</gene>
<dbReference type="EMBL" id="BMQQ01000024">
    <property type="protein sequence ID" value="GGT51658.1"/>
    <property type="molecule type" value="Genomic_DNA"/>
</dbReference>
<sequence>MVTTAVGSAEAAAVLSETVDAVDAAEAAEVAEMTSGSARAAASHRDMRLVRNPGMAVLLRECMGACGGWGTASGAGGMAESDTCRLVTAR</sequence>
<protein>
    <submittedName>
        <fullName evidence="1">Uncharacterized protein</fullName>
    </submittedName>
</protein>